<protein>
    <submittedName>
        <fullName evidence="2">36462_t:CDS:1</fullName>
    </submittedName>
</protein>
<accession>A0ABN7X607</accession>
<evidence type="ECO:0000259" key="1">
    <source>
        <dbReference type="Pfam" id="PF13843"/>
    </source>
</evidence>
<comment type="caution">
    <text evidence="2">The sequence shown here is derived from an EMBL/GenBank/DDBJ whole genome shotgun (WGS) entry which is preliminary data.</text>
</comment>
<keyword evidence="3" id="KW-1185">Reference proteome</keyword>
<evidence type="ECO:0000313" key="2">
    <source>
        <dbReference type="EMBL" id="CAG8847320.1"/>
    </source>
</evidence>
<proteinExistence type="predicted"/>
<evidence type="ECO:0000313" key="3">
    <source>
        <dbReference type="Proteomes" id="UP000789901"/>
    </source>
</evidence>
<sequence length="192" mass="21844">GFYNKSYWPVGAACSAKSCADYDELVSDGRFEDNQIEQISPNIRESAKISILGPVVAALGKNHWVIFIEVKPEQEFEVAVGHIKFVGFSTTSTNNQNTNKEPEETNNGKQISQVLVIVIVSKTRNQWVLFDFGQYMSHQRFQNIIKYITLTDIIANDDPFYFAQRFYNEFNENLAKAILSGSYLCIDESMCQ</sequence>
<dbReference type="Pfam" id="PF13843">
    <property type="entry name" value="DDE_Tnp_1_7"/>
    <property type="match status" value="1"/>
</dbReference>
<reference evidence="2 3" key="1">
    <citation type="submission" date="2021-06" db="EMBL/GenBank/DDBJ databases">
        <authorList>
            <person name="Kallberg Y."/>
            <person name="Tangrot J."/>
            <person name="Rosling A."/>
        </authorList>
    </citation>
    <scope>NUCLEOTIDE SEQUENCE [LARGE SCALE GENOMIC DNA]</scope>
    <source>
        <strain evidence="2 3">120-4 pot B 10/14</strain>
    </source>
</reference>
<dbReference type="Proteomes" id="UP000789901">
    <property type="component" value="Unassembled WGS sequence"/>
</dbReference>
<gene>
    <name evidence="2" type="ORF">GMARGA_LOCUS38610</name>
</gene>
<name>A0ABN7X607_GIGMA</name>
<feature type="domain" description="PiggyBac transposable element-derived protein" evidence="1">
    <location>
        <begin position="132"/>
        <end position="192"/>
    </location>
</feature>
<feature type="non-terminal residue" evidence="2">
    <location>
        <position position="1"/>
    </location>
</feature>
<dbReference type="InterPro" id="IPR029526">
    <property type="entry name" value="PGBD"/>
</dbReference>
<organism evidence="2 3">
    <name type="scientific">Gigaspora margarita</name>
    <dbReference type="NCBI Taxonomy" id="4874"/>
    <lineage>
        <taxon>Eukaryota</taxon>
        <taxon>Fungi</taxon>
        <taxon>Fungi incertae sedis</taxon>
        <taxon>Mucoromycota</taxon>
        <taxon>Glomeromycotina</taxon>
        <taxon>Glomeromycetes</taxon>
        <taxon>Diversisporales</taxon>
        <taxon>Gigasporaceae</taxon>
        <taxon>Gigaspora</taxon>
    </lineage>
</organism>
<dbReference type="EMBL" id="CAJVQB010087151">
    <property type="protein sequence ID" value="CAG8847320.1"/>
    <property type="molecule type" value="Genomic_DNA"/>
</dbReference>